<feature type="transmembrane region" description="Helical" evidence="8">
    <location>
        <begin position="97"/>
        <end position="120"/>
    </location>
</feature>
<comment type="subcellular location">
    <subcellularLocation>
        <location evidence="1">Membrane</location>
        <topology evidence="1">Multi-pass membrane protein</topology>
    </subcellularLocation>
</comment>
<accession>A0A2K8P5X0</accession>
<dbReference type="PANTHER" id="PTHR43829">
    <property type="entry name" value="AQUAPORIN OR AQUAGLYCEROPORIN RELATED"/>
    <property type="match status" value="1"/>
</dbReference>
<keyword evidence="3 7" id="KW-0813">Transport</keyword>
<evidence type="ECO:0000256" key="7">
    <source>
        <dbReference type="RuleBase" id="RU000477"/>
    </source>
</evidence>
<reference evidence="9 10" key="1">
    <citation type="submission" date="2017-11" db="EMBL/GenBank/DDBJ databases">
        <title>Genome sequence of Mesoplasma tabanidae BARC 857 (ATCC 49584).</title>
        <authorList>
            <person name="Lo W.-S."/>
            <person name="Kuo C.-H."/>
        </authorList>
    </citation>
    <scope>NUCLEOTIDE SEQUENCE [LARGE SCALE GENOMIC DNA]</scope>
    <source>
        <strain evidence="9 10">BARC 857</strain>
    </source>
</reference>
<dbReference type="Proteomes" id="UP000232223">
    <property type="component" value="Chromosome"/>
</dbReference>
<dbReference type="EMBL" id="CP024969">
    <property type="protein sequence ID" value="ATZ21858.1"/>
    <property type="molecule type" value="Genomic_DNA"/>
</dbReference>
<evidence type="ECO:0000256" key="1">
    <source>
        <dbReference type="ARBA" id="ARBA00004141"/>
    </source>
</evidence>
<dbReference type="InterPro" id="IPR000425">
    <property type="entry name" value="MIP"/>
</dbReference>
<sequence length="258" mass="27246">MNWYTLILTELLGTAILIILGNGIVANVVLKGTKGNNAGLVAITIGWAMAVTVGALVANALGGVAHFNPAVTVALAISDKTGNLGFSSYNGMAPVGMFFLVIIFQFIGAVIGQLLVNFVYYKHIQKTLISGTIEDKLSVLAMHSTIPTERGKITNFTMEFLGTTLLILAILSFGKFNSGAGLPSFYAPVLVGMVILAIGLSLGGTTGYAINPFRDLAPRIVHQFMPLKNKGKSDWSYGWIPVAAPLAAGIIVGLFFLI</sequence>
<dbReference type="SUPFAM" id="SSF81338">
    <property type="entry name" value="Aquaporin-like"/>
    <property type="match status" value="1"/>
</dbReference>
<protein>
    <submittedName>
        <fullName evidence="9">Glycerol uptake facilitator protein</fullName>
    </submittedName>
</protein>
<dbReference type="Pfam" id="PF00230">
    <property type="entry name" value="MIP"/>
    <property type="match status" value="1"/>
</dbReference>
<dbReference type="Gene3D" id="1.20.1080.10">
    <property type="entry name" value="Glycerol uptake facilitator protein"/>
    <property type="match status" value="1"/>
</dbReference>
<evidence type="ECO:0000256" key="6">
    <source>
        <dbReference type="ARBA" id="ARBA00023136"/>
    </source>
</evidence>
<dbReference type="InterPro" id="IPR050363">
    <property type="entry name" value="MIP/Aquaporin"/>
</dbReference>
<gene>
    <name evidence="9" type="primary">glpF</name>
    <name evidence="9" type="ORF">MTABA_v1c06660</name>
</gene>
<evidence type="ECO:0000256" key="4">
    <source>
        <dbReference type="ARBA" id="ARBA00022692"/>
    </source>
</evidence>
<keyword evidence="6 8" id="KW-0472">Membrane</keyword>
<dbReference type="GO" id="GO:0005886">
    <property type="term" value="C:plasma membrane"/>
    <property type="evidence" value="ECO:0007669"/>
    <property type="project" value="TreeGrafter"/>
</dbReference>
<comment type="similarity">
    <text evidence="2 7">Belongs to the MIP/aquaporin (TC 1.A.8) family.</text>
</comment>
<dbReference type="InterPro" id="IPR023271">
    <property type="entry name" value="Aquaporin-like"/>
</dbReference>
<dbReference type="AlphaFoldDB" id="A0A2K8P5X0"/>
<feature type="transmembrane region" description="Helical" evidence="8">
    <location>
        <begin position="37"/>
        <end position="58"/>
    </location>
</feature>
<evidence type="ECO:0000313" key="10">
    <source>
        <dbReference type="Proteomes" id="UP000232223"/>
    </source>
</evidence>
<dbReference type="KEGG" id="mtab:MTABA_v1c06660"/>
<dbReference type="GO" id="GO:0015254">
    <property type="term" value="F:glycerol channel activity"/>
    <property type="evidence" value="ECO:0007669"/>
    <property type="project" value="TreeGrafter"/>
</dbReference>
<feature type="transmembrane region" description="Helical" evidence="8">
    <location>
        <begin position="185"/>
        <end position="210"/>
    </location>
</feature>
<keyword evidence="4 7" id="KW-0812">Transmembrane</keyword>
<organism evidence="9 10">
    <name type="scientific">Mesoplasma tabanidae</name>
    <dbReference type="NCBI Taxonomy" id="219745"/>
    <lineage>
        <taxon>Bacteria</taxon>
        <taxon>Bacillati</taxon>
        <taxon>Mycoplasmatota</taxon>
        <taxon>Mollicutes</taxon>
        <taxon>Entomoplasmatales</taxon>
        <taxon>Entomoplasmataceae</taxon>
        <taxon>Mesoplasma</taxon>
    </lineage>
</organism>
<dbReference type="PANTHER" id="PTHR43829:SF9">
    <property type="entry name" value="AQUAPORIN-9"/>
    <property type="match status" value="1"/>
</dbReference>
<evidence type="ECO:0000256" key="2">
    <source>
        <dbReference type="ARBA" id="ARBA00006175"/>
    </source>
</evidence>
<feature type="transmembrane region" description="Helical" evidence="8">
    <location>
        <begin position="6"/>
        <end position="30"/>
    </location>
</feature>
<evidence type="ECO:0000256" key="5">
    <source>
        <dbReference type="ARBA" id="ARBA00022989"/>
    </source>
</evidence>
<dbReference type="RefSeq" id="WP_100679777.1">
    <property type="nucleotide sequence ID" value="NZ_CP024969.1"/>
</dbReference>
<dbReference type="PRINTS" id="PR00783">
    <property type="entry name" value="MINTRINSICP"/>
</dbReference>
<feature type="transmembrane region" description="Helical" evidence="8">
    <location>
        <begin position="235"/>
        <end position="257"/>
    </location>
</feature>
<keyword evidence="5 8" id="KW-1133">Transmembrane helix</keyword>
<name>A0A2K8P5X0_9MOLU</name>
<evidence type="ECO:0000256" key="8">
    <source>
        <dbReference type="SAM" id="Phobius"/>
    </source>
</evidence>
<proteinExistence type="inferred from homology"/>
<evidence type="ECO:0000313" key="9">
    <source>
        <dbReference type="EMBL" id="ATZ21858.1"/>
    </source>
</evidence>
<keyword evidence="10" id="KW-1185">Reference proteome</keyword>
<dbReference type="PROSITE" id="PS00221">
    <property type="entry name" value="MIP"/>
    <property type="match status" value="1"/>
</dbReference>
<evidence type="ECO:0000256" key="3">
    <source>
        <dbReference type="ARBA" id="ARBA00022448"/>
    </source>
</evidence>
<feature type="transmembrane region" description="Helical" evidence="8">
    <location>
        <begin position="153"/>
        <end position="173"/>
    </location>
</feature>
<dbReference type="OrthoDB" id="9807293at2"/>
<dbReference type="InterPro" id="IPR022357">
    <property type="entry name" value="MIP_CS"/>
</dbReference>